<reference evidence="2" key="1">
    <citation type="journal article" date="2022" name="Mol. Ecol. Resour.">
        <title>The genomes of chicory, endive, great burdock and yacon provide insights into Asteraceae palaeo-polyploidization history and plant inulin production.</title>
        <authorList>
            <person name="Fan W."/>
            <person name="Wang S."/>
            <person name="Wang H."/>
            <person name="Wang A."/>
            <person name="Jiang F."/>
            <person name="Liu H."/>
            <person name="Zhao H."/>
            <person name="Xu D."/>
            <person name="Zhang Y."/>
        </authorList>
    </citation>
    <scope>NUCLEOTIDE SEQUENCE [LARGE SCALE GENOMIC DNA]</scope>
    <source>
        <strain evidence="2">cv. Yunnan</strain>
    </source>
</reference>
<protein>
    <submittedName>
        <fullName evidence="1">Uncharacterized protein</fullName>
    </submittedName>
</protein>
<evidence type="ECO:0000313" key="2">
    <source>
        <dbReference type="Proteomes" id="UP001056120"/>
    </source>
</evidence>
<reference evidence="1 2" key="2">
    <citation type="journal article" date="2022" name="Mol. Ecol. Resour.">
        <title>The genomes of chicory, endive, great burdock and yacon provide insights into Asteraceae paleo-polyploidization history and plant inulin production.</title>
        <authorList>
            <person name="Fan W."/>
            <person name="Wang S."/>
            <person name="Wang H."/>
            <person name="Wang A."/>
            <person name="Jiang F."/>
            <person name="Liu H."/>
            <person name="Zhao H."/>
            <person name="Xu D."/>
            <person name="Zhang Y."/>
        </authorList>
    </citation>
    <scope>NUCLEOTIDE SEQUENCE [LARGE SCALE GENOMIC DNA]</scope>
    <source>
        <strain evidence="2">cv. Yunnan</strain>
        <tissue evidence="1">Leaves</tissue>
    </source>
</reference>
<dbReference type="EMBL" id="CM042033">
    <property type="protein sequence ID" value="KAI3775046.1"/>
    <property type="molecule type" value="Genomic_DNA"/>
</dbReference>
<sequence length="317" mass="36407">MGSEAYIQLPVIDFSVLNNQNPDLCVYDSIKTEVLEALQEYGCFQASIAGVSTELQQSVYGAIKHLFSLPTETKSKNTSTKMFYGYIGNSPQLPLYESMGIDDPYIPKQVENFTNLMWPQSNPQVSNNIYMYVKKLWELNEMTKKMVFEILNLEKYLNEHIELTNYVLKLMKYRVPETNESNLGMHTHADAGVMTILHQNDVEGLEILTKDDEWLKVKVSPNLFIVMAGETLNVWLNGRLHIPLHRVLMRENKIRFTLALFELPKTGKSLKAIEKMVDDEHPSLFKPFEYEEFIKFHISGGQGIEKYAVKAYCGVSN</sequence>
<name>A0ACB9FW84_9ASTR</name>
<organism evidence="1 2">
    <name type="scientific">Smallanthus sonchifolius</name>
    <dbReference type="NCBI Taxonomy" id="185202"/>
    <lineage>
        <taxon>Eukaryota</taxon>
        <taxon>Viridiplantae</taxon>
        <taxon>Streptophyta</taxon>
        <taxon>Embryophyta</taxon>
        <taxon>Tracheophyta</taxon>
        <taxon>Spermatophyta</taxon>
        <taxon>Magnoliopsida</taxon>
        <taxon>eudicotyledons</taxon>
        <taxon>Gunneridae</taxon>
        <taxon>Pentapetalae</taxon>
        <taxon>asterids</taxon>
        <taxon>campanulids</taxon>
        <taxon>Asterales</taxon>
        <taxon>Asteraceae</taxon>
        <taxon>Asteroideae</taxon>
        <taxon>Heliantheae alliance</taxon>
        <taxon>Millerieae</taxon>
        <taxon>Smallanthus</taxon>
    </lineage>
</organism>
<comment type="caution">
    <text evidence="1">The sequence shown here is derived from an EMBL/GenBank/DDBJ whole genome shotgun (WGS) entry which is preliminary data.</text>
</comment>
<gene>
    <name evidence="1" type="ORF">L1987_49614</name>
</gene>
<accession>A0ACB9FW84</accession>
<dbReference type="Proteomes" id="UP001056120">
    <property type="component" value="Linkage Group LG16"/>
</dbReference>
<evidence type="ECO:0000313" key="1">
    <source>
        <dbReference type="EMBL" id="KAI3775046.1"/>
    </source>
</evidence>
<proteinExistence type="predicted"/>
<keyword evidence="2" id="KW-1185">Reference proteome</keyword>